<keyword evidence="11" id="KW-0963">Cytoplasm</keyword>
<evidence type="ECO:0000256" key="11">
    <source>
        <dbReference type="PIRNR" id="PIRNR038084"/>
    </source>
</evidence>
<evidence type="ECO:0000256" key="7">
    <source>
        <dbReference type="ARBA" id="ARBA00023204"/>
    </source>
</evidence>
<evidence type="ECO:0000313" key="18">
    <source>
        <dbReference type="EMBL" id="KOS16460.1"/>
    </source>
</evidence>
<evidence type="ECO:0000259" key="17">
    <source>
        <dbReference type="Pfam" id="PF10394"/>
    </source>
</evidence>
<evidence type="ECO:0000313" key="19">
    <source>
        <dbReference type="Proteomes" id="UP000037751"/>
    </source>
</evidence>
<feature type="active site" description="Proton donor/acceptor" evidence="12">
    <location>
        <position position="257"/>
    </location>
</feature>
<evidence type="ECO:0000256" key="12">
    <source>
        <dbReference type="PIRSR" id="PIRSR038084-1"/>
    </source>
</evidence>
<feature type="region of interest" description="Interaction with histone H4 N-terminus" evidence="13">
    <location>
        <begin position="206"/>
        <end position="208"/>
    </location>
</feature>
<dbReference type="InterPro" id="IPR016181">
    <property type="entry name" value="Acyl_CoA_acyltransferase"/>
</dbReference>
<dbReference type="Pfam" id="PF00583">
    <property type="entry name" value="Acetyltransf_1"/>
    <property type="match status" value="1"/>
</dbReference>
<comment type="subunit">
    <text evidence="11">Component of the HAT-B complex composed of at least HAT1 and HAT2. The HAT-B complex binds to histone H4 tail.</text>
</comment>
<dbReference type="GO" id="GO:0042393">
    <property type="term" value="F:histone binding"/>
    <property type="evidence" value="ECO:0007669"/>
    <property type="project" value="InterPro"/>
</dbReference>
<evidence type="ECO:0000256" key="5">
    <source>
        <dbReference type="ARBA" id="ARBA00022679"/>
    </source>
</evidence>
<dbReference type="PANTHER" id="PTHR12046">
    <property type="entry name" value="HISTONE ACETYLTRANSFERASE TYPE B CATALYTIC SUBUNIT"/>
    <property type="match status" value="1"/>
</dbReference>
<dbReference type="Gene3D" id="3.40.630.30">
    <property type="match status" value="1"/>
</dbReference>
<dbReference type="OrthoDB" id="10253098at2759"/>
<keyword evidence="5 11" id="KW-0808">Transferase</keyword>
<dbReference type="EC" id="2.3.1.48" evidence="3 11"/>
<dbReference type="InterPro" id="IPR037113">
    <property type="entry name" value="Hat1_N_sf"/>
</dbReference>
<dbReference type="EMBL" id="LGAV01000001">
    <property type="protein sequence ID" value="KOS16460.1"/>
    <property type="molecule type" value="Genomic_DNA"/>
</dbReference>
<dbReference type="InterPro" id="IPR000182">
    <property type="entry name" value="GNAT_dom"/>
</dbReference>
<organism evidence="18 19">
    <name type="scientific">Malassezia pachydermatis</name>
    <dbReference type="NCBI Taxonomy" id="77020"/>
    <lineage>
        <taxon>Eukaryota</taxon>
        <taxon>Fungi</taxon>
        <taxon>Dikarya</taxon>
        <taxon>Basidiomycota</taxon>
        <taxon>Ustilaginomycotina</taxon>
        <taxon>Malasseziomycetes</taxon>
        <taxon>Malasseziales</taxon>
        <taxon>Malasseziaceae</taxon>
        <taxon>Malassezia</taxon>
    </lineage>
</organism>
<comment type="function">
    <text evidence="11">Catalytic component of the histone acetylase B (HAT-B) complex. Has intrinsic substrate specificity that modifies lysine in recognition sequence GXGKXG. Involved in DNA double-strand break repair.</text>
</comment>
<feature type="site" description="Interaction with histone H4 N-terminus" evidence="14">
    <location>
        <position position="180"/>
    </location>
</feature>
<dbReference type="InterPro" id="IPR019467">
    <property type="entry name" value="Hat1_N"/>
</dbReference>
<dbReference type="CDD" id="cd04301">
    <property type="entry name" value="NAT_SF"/>
    <property type="match status" value="1"/>
</dbReference>
<evidence type="ECO:0000256" key="10">
    <source>
        <dbReference type="ARBA" id="ARBA00048017"/>
    </source>
</evidence>
<dbReference type="GO" id="GO:0004402">
    <property type="term" value="F:histone acetyltransferase activity"/>
    <property type="evidence" value="ECO:0007669"/>
    <property type="project" value="UniProtKB-UniRule"/>
</dbReference>
<dbReference type="GO" id="GO:0005737">
    <property type="term" value="C:cytoplasm"/>
    <property type="evidence" value="ECO:0007669"/>
    <property type="project" value="UniProtKB-SubCell"/>
</dbReference>
<comment type="catalytic activity">
    <reaction evidence="10 11">
        <text>L-lysyl-[protein] + acetyl-CoA = N(6)-acetyl-L-lysyl-[protein] + CoA + H(+)</text>
        <dbReference type="Rhea" id="RHEA:45948"/>
        <dbReference type="Rhea" id="RHEA-COMP:9752"/>
        <dbReference type="Rhea" id="RHEA-COMP:10731"/>
        <dbReference type="ChEBI" id="CHEBI:15378"/>
        <dbReference type="ChEBI" id="CHEBI:29969"/>
        <dbReference type="ChEBI" id="CHEBI:57287"/>
        <dbReference type="ChEBI" id="CHEBI:57288"/>
        <dbReference type="ChEBI" id="CHEBI:61930"/>
        <dbReference type="EC" id="2.3.1.48"/>
    </reaction>
</comment>
<evidence type="ECO:0000256" key="14">
    <source>
        <dbReference type="PIRSR" id="PIRSR038084-3"/>
    </source>
</evidence>
<dbReference type="GO" id="GO:0000781">
    <property type="term" value="C:chromosome, telomeric region"/>
    <property type="evidence" value="ECO:0007669"/>
    <property type="project" value="GOC"/>
</dbReference>
<sequence>MATKWSCNANEATCLRLAGAPAPCDGVFHPEFTYPIFGEAETIFGYQGLHIRLTMASGSLAPCLELDYKAKNATTTAKIDDVEGTLREYLPDDEDLVPPASMEARIQADQASFKPLGTLVTTYKRSIPKARGSQEKEREFAIFHATWDTPGFRAWHKRAQIFTLFFIEGASYIDDEEANWEFYTVFERTQTQTGEAWHFVGYTSLYRFWCWPDRTRLRLSQFVILPPYQGQRHGSELYKTVYAKALDDASICEMTVEDPSEAFDHLRDSCDLQFLAQQPDVASHLMMPIDRTWSRTARAKYKLAPRQWARVLEMLALLRLPDDAASQQAYRLQVKARIYGVNREVLEALPQEQRLEKLHETFEAVMDEYAEMTGADVPESLLVLPPPSRKRANSASDQGMQKTPRLV</sequence>
<keyword evidence="8 11" id="KW-0539">Nucleus</keyword>
<evidence type="ECO:0000256" key="9">
    <source>
        <dbReference type="ARBA" id="ARBA00023315"/>
    </source>
</evidence>
<feature type="binding site" evidence="13">
    <location>
        <begin position="229"/>
        <end position="235"/>
    </location>
    <ligand>
        <name>acetyl-CoA</name>
        <dbReference type="ChEBI" id="CHEBI:57288"/>
    </ligand>
</feature>
<protein>
    <recommendedName>
        <fullName evidence="4 11">Histone acetyltransferase type B catalytic subunit</fullName>
        <ecNumber evidence="3 11">2.3.1.48</ecNumber>
    </recommendedName>
</protein>
<dbReference type="GO" id="GO:0031509">
    <property type="term" value="P:subtelomeric heterochromatin formation"/>
    <property type="evidence" value="ECO:0007669"/>
    <property type="project" value="InterPro"/>
</dbReference>
<dbReference type="GO" id="GO:0006281">
    <property type="term" value="P:DNA repair"/>
    <property type="evidence" value="ECO:0007669"/>
    <property type="project" value="UniProtKB-KW"/>
</dbReference>
<evidence type="ECO:0000256" key="6">
    <source>
        <dbReference type="ARBA" id="ARBA00022763"/>
    </source>
</evidence>
<keyword evidence="7" id="KW-0234">DNA repair</keyword>
<dbReference type="SUPFAM" id="SSF55729">
    <property type="entry name" value="Acyl-CoA N-acyltransferases (Nat)"/>
    <property type="match status" value="1"/>
</dbReference>
<dbReference type="VEuPathDB" id="FungiDB:Malapachy_3296"/>
<dbReference type="Gene3D" id="1.10.10.390">
    <property type="match status" value="1"/>
</dbReference>
<evidence type="ECO:0000256" key="2">
    <source>
        <dbReference type="ARBA" id="ARBA00010543"/>
    </source>
</evidence>
<feature type="domain" description="N-acetyltransferase" evidence="16">
    <location>
        <begin position="181"/>
        <end position="248"/>
    </location>
</feature>
<dbReference type="GeneID" id="28729645"/>
<accession>A0A0M8MYU4</accession>
<feature type="region of interest" description="Interaction with histone H4 N-terminus" evidence="13">
    <location>
        <begin position="39"/>
        <end position="41"/>
    </location>
</feature>
<reference evidence="18 19" key="1">
    <citation type="submission" date="2015-07" db="EMBL/GenBank/DDBJ databases">
        <title>Draft Genome Sequence of Malassezia furfur CBS1878 and Malassezia pachydermatis CBS1879.</title>
        <authorList>
            <person name="Triana S."/>
            <person name="Ohm R."/>
            <person name="Gonzalez A."/>
            <person name="DeCock H."/>
            <person name="Restrepo S."/>
            <person name="Celis A."/>
        </authorList>
    </citation>
    <scope>NUCLEOTIDE SEQUENCE [LARGE SCALE GENOMIC DNA]</scope>
    <source>
        <strain evidence="18 19">CBS 1879</strain>
    </source>
</reference>
<keyword evidence="9 11" id="KW-0012">Acyltransferase</keyword>
<dbReference type="InterPro" id="IPR017380">
    <property type="entry name" value="Hist_AcTrfase_B-typ_cat-su"/>
</dbReference>
<dbReference type="STRING" id="77020.A0A0M8MYU4"/>
<keyword evidence="6" id="KW-0227">DNA damage</keyword>
<dbReference type="PIRSF" id="PIRSF038084">
    <property type="entry name" value="HAT-B_cat"/>
    <property type="match status" value="1"/>
</dbReference>
<dbReference type="InterPro" id="IPR013523">
    <property type="entry name" value="Hist_AcTrfase_HAT1_C"/>
</dbReference>
<comment type="caution">
    <text evidence="18">The sequence shown here is derived from an EMBL/GenBank/DDBJ whole genome shotgun (WGS) entry which is preliminary data.</text>
</comment>
<gene>
    <name evidence="18" type="ORF">Malapachy_3296</name>
</gene>
<proteinExistence type="inferred from homology"/>
<feature type="region of interest" description="Disordered" evidence="15">
    <location>
        <begin position="380"/>
        <end position="407"/>
    </location>
</feature>
<evidence type="ECO:0000256" key="3">
    <source>
        <dbReference type="ARBA" id="ARBA00013184"/>
    </source>
</evidence>
<dbReference type="Gene3D" id="3.90.360.10">
    <property type="entry name" value="Histone acetyl transferase 1 (HAT1), N-terminal domain"/>
    <property type="match status" value="1"/>
</dbReference>
<evidence type="ECO:0000256" key="4">
    <source>
        <dbReference type="ARBA" id="ARBA00021268"/>
    </source>
</evidence>
<keyword evidence="19" id="KW-1185">Reference proteome</keyword>
<dbReference type="GO" id="GO:0005634">
    <property type="term" value="C:nucleus"/>
    <property type="evidence" value="ECO:0007669"/>
    <property type="project" value="UniProtKB-SubCell"/>
</dbReference>
<dbReference type="AlphaFoldDB" id="A0A0M8MYU4"/>
<dbReference type="Proteomes" id="UP000037751">
    <property type="component" value="Unassembled WGS sequence"/>
</dbReference>
<evidence type="ECO:0000256" key="8">
    <source>
        <dbReference type="ARBA" id="ARBA00023242"/>
    </source>
</evidence>
<feature type="domain" description="Histone acetyl transferase HAT1 N-terminal" evidence="17">
    <location>
        <begin position="5"/>
        <end position="168"/>
    </location>
</feature>
<evidence type="ECO:0000256" key="15">
    <source>
        <dbReference type="SAM" id="MobiDB-lite"/>
    </source>
</evidence>
<comment type="similarity">
    <text evidence="2 11">Belongs to the HAT1 family.</text>
</comment>
<comment type="subcellular location">
    <subcellularLocation>
        <location evidence="11">Cytoplasm</location>
    </subcellularLocation>
    <subcellularLocation>
        <location evidence="1 11">Nucleus</location>
    </subcellularLocation>
</comment>
<evidence type="ECO:0000256" key="13">
    <source>
        <dbReference type="PIRSR" id="PIRSR038084-2"/>
    </source>
</evidence>
<dbReference type="Pfam" id="PF21184">
    <property type="entry name" value="HAT1_C_fung"/>
    <property type="match status" value="1"/>
</dbReference>
<evidence type="ECO:0000256" key="1">
    <source>
        <dbReference type="ARBA" id="ARBA00004123"/>
    </source>
</evidence>
<dbReference type="Pfam" id="PF10394">
    <property type="entry name" value="Hat1_N"/>
    <property type="match status" value="1"/>
</dbReference>
<dbReference type="RefSeq" id="XP_017994092.1">
    <property type="nucleotide sequence ID" value="XM_018137769.1"/>
</dbReference>
<feature type="binding site" evidence="13">
    <location>
        <begin position="222"/>
        <end position="224"/>
    </location>
    <ligand>
        <name>acetyl-CoA</name>
        <dbReference type="ChEBI" id="CHEBI:57288"/>
    </ligand>
</feature>
<name>A0A0M8MYU4_9BASI</name>
<evidence type="ECO:0000259" key="16">
    <source>
        <dbReference type="Pfam" id="PF00583"/>
    </source>
</evidence>